<dbReference type="EMBL" id="GBRH01273240">
    <property type="protein sequence ID" value="JAD24655.1"/>
    <property type="molecule type" value="Transcribed_RNA"/>
</dbReference>
<reference evidence="1" key="2">
    <citation type="journal article" date="2015" name="Data Brief">
        <title>Shoot transcriptome of the giant reed, Arundo donax.</title>
        <authorList>
            <person name="Barrero R.A."/>
            <person name="Guerrero F.D."/>
            <person name="Moolhuijzen P."/>
            <person name="Goolsby J.A."/>
            <person name="Tidwell J."/>
            <person name="Bellgard S.E."/>
            <person name="Bellgard M.I."/>
        </authorList>
    </citation>
    <scope>NUCLEOTIDE SEQUENCE</scope>
    <source>
        <tissue evidence="1">Shoot tissue taken approximately 20 cm above the soil surface</tissue>
    </source>
</reference>
<organism evidence="1">
    <name type="scientific">Arundo donax</name>
    <name type="common">Giant reed</name>
    <name type="synonym">Donax arundinaceus</name>
    <dbReference type="NCBI Taxonomy" id="35708"/>
    <lineage>
        <taxon>Eukaryota</taxon>
        <taxon>Viridiplantae</taxon>
        <taxon>Streptophyta</taxon>
        <taxon>Embryophyta</taxon>
        <taxon>Tracheophyta</taxon>
        <taxon>Spermatophyta</taxon>
        <taxon>Magnoliopsida</taxon>
        <taxon>Liliopsida</taxon>
        <taxon>Poales</taxon>
        <taxon>Poaceae</taxon>
        <taxon>PACMAD clade</taxon>
        <taxon>Arundinoideae</taxon>
        <taxon>Arundineae</taxon>
        <taxon>Arundo</taxon>
    </lineage>
</organism>
<proteinExistence type="predicted"/>
<protein>
    <submittedName>
        <fullName evidence="1">Uncharacterized protein</fullName>
    </submittedName>
</protein>
<dbReference type="AlphaFoldDB" id="A0A0A8YH28"/>
<sequence>MRASCWLPFRRTASAQRACARPCRRWGSAAAGVGSR</sequence>
<evidence type="ECO:0000313" key="1">
    <source>
        <dbReference type="EMBL" id="JAD24655.1"/>
    </source>
</evidence>
<name>A0A0A8YH28_ARUDO</name>
<accession>A0A0A8YH28</accession>
<reference evidence="1" key="1">
    <citation type="submission" date="2014-09" db="EMBL/GenBank/DDBJ databases">
        <authorList>
            <person name="Magalhaes I.L.F."/>
            <person name="Oliveira U."/>
            <person name="Santos F.R."/>
            <person name="Vidigal T.H.D.A."/>
            <person name="Brescovit A.D."/>
            <person name="Santos A.J."/>
        </authorList>
    </citation>
    <scope>NUCLEOTIDE SEQUENCE</scope>
    <source>
        <tissue evidence="1">Shoot tissue taken approximately 20 cm above the soil surface</tissue>
    </source>
</reference>